<dbReference type="AlphaFoldDB" id="A0A430L4D5"/>
<evidence type="ECO:0000313" key="1">
    <source>
        <dbReference type="EMBL" id="RTE70592.1"/>
    </source>
</evidence>
<evidence type="ECO:0000313" key="2">
    <source>
        <dbReference type="Proteomes" id="UP000287124"/>
    </source>
</evidence>
<sequence>MALSQRLAATLGTEAASKTSFTPTAAQTKAAYQFDGPNEAQTSLAQPVLQDWDIENWCLLDSSSSTRASRLRTTHISLLSTWTIRCPNLRILFLV</sequence>
<dbReference type="EMBL" id="MIKF01000443">
    <property type="protein sequence ID" value="RTE70592.1"/>
    <property type="molecule type" value="Genomic_DNA"/>
</dbReference>
<dbReference type="Proteomes" id="UP000287124">
    <property type="component" value="Unassembled WGS sequence"/>
</dbReference>
<organism evidence="1 2">
    <name type="scientific">Fusarium euwallaceae</name>
    <dbReference type="NCBI Taxonomy" id="1147111"/>
    <lineage>
        <taxon>Eukaryota</taxon>
        <taxon>Fungi</taxon>
        <taxon>Dikarya</taxon>
        <taxon>Ascomycota</taxon>
        <taxon>Pezizomycotina</taxon>
        <taxon>Sordariomycetes</taxon>
        <taxon>Hypocreomycetidae</taxon>
        <taxon>Hypocreales</taxon>
        <taxon>Nectriaceae</taxon>
        <taxon>Fusarium</taxon>
        <taxon>Fusarium solani species complex</taxon>
    </lineage>
</organism>
<reference evidence="1 2" key="1">
    <citation type="submission" date="2017-06" db="EMBL/GenBank/DDBJ databases">
        <title>Comparative genomic analysis of Ambrosia Fusariam Clade fungi.</title>
        <authorList>
            <person name="Stajich J.E."/>
            <person name="Carrillo J."/>
            <person name="Kijimoto T."/>
            <person name="Eskalen A."/>
            <person name="O'Donnell K."/>
            <person name="Kasson M."/>
        </authorList>
    </citation>
    <scope>NUCLEOTIDE SEQUENCE [LARGE SCALE GENOMIC DNA]</scope>
    <source>
        <strain evidence="1 2">UCR1854</strain>
    </source>
</reference>
<name>A0A430L4D5_9HYPO</name>
<comment type="caution">
    <text evidence="1">The sequence shown here is derived from an EMBL/GenBank/DDBJ whole genome shotgun (WGS) entry which is preliminary data.</text>
</comment>
<accession>A0A430L4D5</accession>
<proteinExistence type="predicted"/>
<gene>
    <name evidence="1" type="ORF">BHE90_015009</name>
</gene>
<protein>
    <submittedName>
        <fullName evidence="1">Uncharacterized protein</fullName>
    </submittedName>
</protein>
<keyword evidence="2" id="KW-1185">Reference proteome</keyword>